<evidence type="ECO:0000313" key="2">
    <source>
        <dbReference type="EMBL" id="WPX08117.1"/>
    </source>
</evidence>
<name>A0ABZ0TZ36_9FIRM</name>
<dbReference type="Proteomes" id="UP001322744">
    <property type="component" value="Chromosome"/>
</dbReference>
<gene>
    <name evidence="2" type="ORF">SOJ16_001981</name>
</gene>
<reference evidence="2 3" key="1">
    <citation type="submission" date="2023-12" db="EMBL/GenBank/DDBJ databases">
        <authorList>
            <person name="Manesh M.J.H."/>
            <person name="Bing R.G."/>
            <person name="Willard D.J."/>
            <person name="Kelly R.M."/>
        </authorList>
    </citation>
    <scope>NUCLEOTIDE SEQUENCE [LARGE SCALE GENOMIC DNA]</scope>
    <source>
        <strain evidence="2 3">DSM 8977</strain>
    </source>
</reference>
<dbReference type="EMBL" id="CP139957">
    <property type="protein sequence ID" value="WPX08117.1"/>
    <property type="molecule type" value="Genomic_DNA"/>
</dbReference>
<sequence>MGKVISFEQAKRRLRKRYNDYELAKFNAHVNSMLEWIEAHKTPEERALEEAILQALDEYEKEKKREEEKKKKKRKGCRNGYIPG</sequence>
<dbReference type="RefSeq" id="WP_045175424.1">
    <property type="nucleotide sequence ID" value="NZ_CP139957.1"/>
</dbReference>
<accession>A0ABZ0TZ36</accession>
<proteinExistence type="predicted"/>
<evidence type="ECO:0000256" key="1">
    <source>
        <dbReference type="SAM" id="MobiDB-lite"/>
    </source>
</evidence>
<evidence type="ECO:0000313" key="3">
    <source>
        <dbReference type="Proteomes" id="UP001322744"/>
    </source>
</evidence>
<keyword evidence="3" id="KW-1185">Reference proteome</keyword>
<organism evidence="2 3">
    <name type="scientific">Anaerocellum danielii</name>
    <dbReference type="NCBI Taxonomy" id="1387557"/>
    <lineage>
        <taxon>Bacteria</taxon>
        <taxon>Bacillati</taxon>
        <taxon>Bacillota</taxon>
        <taxon>Bacillota incertae sedis</taxon>
        <taxon>Caldicellulosiruptorales</taxon>
        <taxon>Caldicellulosiruptoraceae</taxon>
        <taxon>Anaerocellum</taxon>
    </lineage>
</organism>
<feature type="region of interest" description="Disordered" evidence="1">
    <location>
        <begin position="63"/>
        <end position="84"/>
    </location>
</feature>
<protein>
    <submittedName>
        <fullName evidence="2">Uncharacterized protein</fullName>
    </submittedName>
</protein>